<feature type="transmembrane region" description="Helical" evidence="8">
    <location>
        <begin position="260"/>
        <end position="280"/>
    </location>
</feature>
<keyword evidence="4 8" id="KW-0812">Transmembrane</keyword>
<feature type="transmembrane region" description="Helical" evidence="8">
    <location>
        <begin position="368"/>
        <end position="391"/>
    </location>
</feature>
<dbReference type="SUPFAM" id="SSF103473">
    <property type="entry name" value="MFS general substrate transporter"/>
    <property type="match status" value="1"/>
</dbReference>
<accession>A0A1X2GS42</accession>
<dbReference type="InterPro" id="IPR005829">
    <property type="entry name" value="Sugar_transporter_CS"/>
</dbReference>
<feature type="transmembrane region" description="Helical" evidence="8">
    <location>
        <begin position="403"/>
        <end position="426"/>
    </location>
</feature>
<dbReference type="STRING" id="101127.A0A1X2GS42"/>
<name>A0A1X2GS42_9FUNG</name>
<dbReference type="GO" id="GO:0016020">
    <property type="term" value="C:membrane"/>
    <property type="evidence" value="ECO:0007669"/>
    <property type="project" value="UniProtKB-SubCell"/>
</dbReference>
<proteinExistence type="inferred from homology"/>
<dbReference type="InterPro" id="IPR036259">
    <property type="entry name" value="MFS_trans_sf"/>
</dbReference>
<evidence type="ECO:0000256" key="2">
    <source>
        <dbReference type="ARBA" id="ARBA00010992"/>
    </source>
</evidence>
<evidence type="ECO:0000259" key="9">
    <source>
        <dbReference type="PROSITE" id="PS50850"/>
    </source>
</evidence>
<evidence type="ECO:0000256" key="5">
    <source>
        <dbReference type="ARBA" id="ARBA00022989"/>
    </source>
</evidence>
<feature type="transmembrane region" description="Helical" evidence="8">
    <location>
        <begin position="432"/>
        <end position="451"/>
    </location>
</feature>
<dbReference type="PROSITE" id="PS00216">
    <property type="entry name" value="SUGAR_TRANSPORT_1"/>
    <property type="match status" value="1"/>
</dbReference>
<comment type="caution">
    <text evidence="10">The sequence shown here is derived from an EMBL/GenBank/DDBJ whole genome shotgun (WGS) entry which is preliminary data.</text>
</comment>
<comment type="subcellular location">
    <subcellularLocation>
        <location evidence="1">Membrane</location>
        <topology evidence="1">Multi-pass membrane protein</topology>
    </subcellularLocation>
</comment>
<evidence type="ECO:0000256" key="8">
    <source>
        <dbReference type="SAM" id="Phobius"/>
    </source>
</evidence>
<dbReference type="InterPro" id="IPR020846">
    <property type="entry name" value="MFS_dom"/>
</dbReference>
<dbReference type="AlphaFoldDB" id="A0A1X2GS42"/>
<dbReference type="EMBL" id="MCGT01000005">
    <property type="protein sequence ID" value="ORX59832.1"/>
    <property type="molecule type" value="Genomic_DNA"/>
</dbReference>
<dbReference type="PROSITE" id="PS00217">
    <property type="entry name" value="SUGAR_TRANSPORT_2"/>
    <property type="match status" value="1"/>
</dbReference>
<dbReference type="GO" id="GO:0005351">
    <property type="term" value="F:carbohydrate:proton symporter activity"/>
    <property type="evidence" value="ECO:0007669"/>
    <property type="project" value="TreeGrafter"/>
</dbReference>
<dbReference type="InterPro" id="IPR005828">
    <property type="entry name" value="MFS_sugar_transport-like"/>
</dbReference>
<evidence type="ECO:0000256" key="6">
    <source>
        <dbReference type="ARBA" id="ARBA00023136"/>
    </source>
</evidence>
<keyword evidence="11" id="KW-1185">Reference proteome</keyword>
<organism evidence="10 11">
    <name type="scientific">Hesseltinella vesiculosa</name>
    <dbReference type="NCBI Taxonomy" id="101127"/>
    <lineage>
        <taxon>Eukaryota</taxon>
        <taxon>Fungi</taxon>
        <taxon>Fungi incertae sedis</taxon>
        <taxon>Mucoromycota</taxon>
        <taxon>Mucoromycotina</taxon>
        <taxon>Mucoromycetes</taxon>
        <taxon>Mucorales</taxon>
        <taxon>Cunninghamellaceae</taxon>
        <taxon>Hesseltinella</taxon>
    </lineage>
</organism>
<dbReference type="OrthoDB" id="4142200at2759"/>
<evidence type="ECO:0000256" key="7">
    <source>
        <dbReference type="RuleBase" id="RU003346"/>
    </source>
</evidence>
<feature type="transmembrane region" description="Helical" evidence="8">
    <location>
        <begin position="140"/>
        <end position="159"/>
    </location>
</feature>
<feature type="transmembrane region" description="Helical" evidence="8">
    <location>
        <begin position="324"/>
        <end position="348"/>
    </location>
</feature>
<dbReference type="PROSITE" id="PS50850">
    <property type="entry name" value="MFS"/>
    <property type="match status" value="1"/>
</dbReference>
<feature type="transmembrane region" description="Helical" evidence="8">
    <location>
        <begin position="111"/>
        <end position="128"/>
    </location>
</feature>
<feature type="domain" description="Major facilitator superfamily (MFS) profile" evidence="9">
    <location>
        <begin position="12"/>
        <end position="456"/>
    </location>
</feature>
<dbReference type="FunFam" id="1.20.1250.20:FF:000134">
    <property type="entry name" value="MFS sugar transporter protein"/>
    <property type="match status" value="1"/>
</dbReference>
<keyword evidence="6 8" id="KW-0472">Membrane</keyword>
<feature type="transmembrane region" description="Helical" evidence="8">
    <location>
        <begin position="7"/>
        <end position="30"/>
    </location>
</feature>
<evidence type="ECO:0000256" key="1">
    <source>
        <dbReference type="ARBA" id="ARBA00004141"/>
    </source>
</evidence>
<dbReference type="InterPro" id="IPR003663">
    <property type="entry name" value="Sugar/inositol_transpt"/>
</dbReference>
<evidence type="ECO:0000256" key="4">
    <source>
        <dbReference type="ARBA" id="ARBA00022692"/>
    </source>
</evidence>
<feature type="transmembrane region" description="Helical" evidence="8">
    <location>
        <begin position="50"/>
        <end position="69"/>
    </location>
</feature>
<dbReference type="Pfam" id="PF00083">
    <property type="entry name" value="Sugar_tr"/>
    <property type="match status" value="1"/>
</dbReference>
<evidence type="ECO:0000313" key="10">
    <source>
        <dbReference type="EMBL" id="ORX59832.1"/>
    </source>
</evidence>
<comment type="similarity">
    <text evidence="2 7">Belongs to the major facilitator superfamily. Sugar transporter (TC 2.A.1.1) family.</text>
</comment>
<keyword evidence="5 8" id="KW-1133">Transmembrane helix</keyword>
<dbReference type="NCBIfam" id="TIGR00879">
    <property type="entry name" value="SP"/>
    <property type="match status" value="1"/>
</dbReference>
<evidence type="ECO:0000256" key="3">
    <source>
        <dbReference type="ARBA" id="ARBA00022448"/>
    </source>
</evidence>
<dbReference type="Proteomes" id="UP000242146">
    <property type="component" value="Unassembled WGS sequence"/>
</dbReference>
<feature type="transmembrane region" description="Helical" evidence="8">
    <location>
        <begin position="171"/>
        <end position="191"/>
    </location>
</feature>
<reference evidence="10 11" key="1">
    <citation type="submission" date="2016-07" db="EMBL/GenBank/DDBJ databases">
        <title>Pervasive Adenine N6-methylation of Active Genes in Fungi.</title>
        <authorList>
            <consortium name="DOE Joint Genome Institute"/>
            <person name="Mondo S.J."/>
            <person name="Dannebaum R.O."/>
            <person name="Kuo R.C."/>
            <person name="Labutti K."/>
            <person name="Haridas S."/>
            <person name="Kuo A."/>
            <person name="Salamov A."/>
            <person name="Ahrendt S.R."/>
            <person name="Lipzen A."/>
            <person name="Sullivan W."/>
            <person name="Andreopoulos W.B."/>
            <person name="Clum A."/>
            <person name="Lindquist E."/>
            <person name="Daum C."/>
            <person name="Ramamoorthy G.K."/>
            <person name="Gryganskyi A."/>
            <person name="Culley D."/>
            <person name="Magnuson J.K."/>
            <person name="James T.Y."/>
            <person name="O'Malley M.A."/>
            <person name="Stajich J.E."/>
            <person name="Spatafora J.W."/>
            <person name="Visel A."/>
            <person name="Grigoriev I.V."/>
        </authorList>
    </citation>
    <scope>NUCLEOTIDE SEQUENCE [LARGE SCALE GENOMIC DNA]</scope>
    <source>
        <strain evidence="10 11">NRRL 3301</strain>
    </source>
</reference>
<dbReference type="InterPro" id="IPR050360">
    <property type="entry name" value="MFS_Sugar_Transporters"/>
</dbReference>
<sequence length="490" mass="54095">MFNSDNVAVYVFGSLAAMGGFCVGYDIGIISSVMTMTSYVNEFLTPNNDYRSALLVALMLLTATLSGLHSGPLCDRISRKYTIVVGSITFSLGCLLETIGTNFVMMLMGRLFVGLGQGYMTNAIPLYHSEIAPPKIRGRLITLFSVASSIGTVVGYFVTFGTMNMTSDWSWRLPFLIHLVVCLMVMLAYFLPFSPRWLIDVGRHDEARAVLSDLMRCPPEDPKIQAEFDALVTEIEMERTYGVRSYLECFKGTNLRRTMYALFVGNGAAFTGTSAISYYSPQIMAQAGLSDVGVSLVASGASNIVALIFTLFTLAFIDHIGRKFNLASGAFVMGATMYVCGALFQTYYTVIDDQGDYGLDNTNARNTVIAFVFLFQAAYAWSWGPTGYIYPSEILNQRTRSRGIGLAYGLNWAISIFMTFVMPIFMNNTVFGGYYLFAGTCTVLFIGTFFLPETQKLSLHEVDLLFQDPSPTFGKQDVDETALPQDKVQL</sequence>
<dbReference type="PANTHER" id="PTHR48022:SF2">
    <property type="entry name" value="PLASTIDIC GLUCOSE TRANSPORTER 4"/>
    <property type="match status" value="1"/>
</dbReference>
<feature type="transmembrane region" description="Helical" evidence="8">
    <location>
        <begin position="81"/>
        <end position="105"/>
    </location>
</feature>
<feature type="transmembrane region" description="Helical" evidence="8">
    <location>
        <begin position="292"/>
        <end position="317"/>
    </location>
</feature>
<dbReference type="Gene3D" id="1.20.1250.20">
    <property type="entry name" value="MFS general substrate transporter like domains"/>
    <property type="match status" value="1"/>
</dbReference>
<dbReference type="PRINTS" id="PR00171">
    <property type="entry name" value="SUGRTRNSPORT"/>
</dbReference>
<evidence type="ECO:0000313" key="11">
    <source>
        <dbReference type="Proteomes" id="UP000242146"/>
    </source>
</evidence>
<protein>
    <submittedName>
        <fullName evidence="10">General substrate transporter</fullName>
    </submittedName>
</protein>
<gene>
    <name evidence="10" type="ORF">DM01DRAFT_1366094</name>
</gene>
<dbReference type="PANTHER" id="PTHR48022">
    <property type="entry name" value="PLASTIDIC GLUCOSE TRANSPORTER 4"/>
    <property type="match status" value="1"/>
</dbReference>
<keyword evidence="3 7" id="KW-0813">Transport</keyword>